<dbReference type="InterPro" id="IPR045886">
    <property type="entry name" value="ThiF/MoeB/HesA"/>
</dbReference>
<keyword evidence="2" id="KW-0812">Transmembrane</keyword>
<dbReference type="PANTHER" id="PTHR10953">
    <property type="entry name" value="UBIQUITIN-ACTIVATING ENZYME E1"/>
    <property type="match status" value="1"/>
</dbReference>
<feature type="domain" description="THIF-type NAD/FAD binding fold" evidence="3">
    <location>
        <begin position="5"/>
        <end position="233"/>
    </location>
</feature>
<name>A0A1M5TPI2_9CLOT</name>
<evidence type="ECO:0000259" key="3">
    <source>
        <dbReference type="Pfam" id="PF00899"/>
    </source>
</evidence>
<keyword evidence="2" id="KW-0472">Membrane</keyword>
<dbReference type="CDD" id="cd00757">
    <property type="entry name" value="ThiF_MoeB_HesA_family"/>
    <property type="match status" value="1"/>
</dbReference>
<dbReference type="Pfam" id="PF00899">
    <property type="entry name" value="ThiF"/>
    <property type="match status" value="1"/>
</dbReference>
<evidence type="ECO:0000313" key="4">
    <source>
        <dbReference type="EMBL" id="SHH52303.1"/>
    </source>
</evidence>
<dbReference type="AlphaFoldDB" id="A0A1M5TPI2"/>
<dbReference type="SUPFAM" id="SSF69572">
    <property type="entry name" value="Activating enzymes of the ubiquitin-like proteins"/>
    <property type="match status" value="1"/>
</dbReference>
<feature type="transmembrane region" description="Helical" evidence="2">
    <location>
        <begin position="27"/>
        <end position="49"/>
    </location>
</feature>
<dbReference type="InterPro" id="IPR035985">
    <property type="entry name" value="Ubiquitin-activating_enz"/>
</dbReference>
<dbReference type="OrthoDB" id="9804286at2"/>
<reference evidence="4 5" key="1">
    <citation type="submission" date="2016-11" db="EMBL/GenBank/DDBJ databases">
        <authorList>
            <person name="Jaros S."/>
            <person name="Januszkiewicz K."/>
            <person name="Wedrychowicz H."/>
        </authorList>
    </citation>
    <scope>NUCLEOTIDE SEQUENCE [LARGE SCALE GENOMIC DNA]</scope>
    <source>
        <strain evidence="4 5">DSM 8605</strain>
    </source>
</reference>
<protein>
    <submittedName>
        <fullName evidence="4">Adenylyltransferase and sulfurtransferase</fullName>
    </submittedName>
</protein>
<keyword evidence="2" id="KW-1133">Transmembrane helix</keyword>
<keyword evidence="5" id="KW-1185">Reference proteome</keyword>
<dbReference type="GO" id="GO:0004792">
    <property type="term" value="F:thiosulfate-cyanide sulfurtransferase activity"/>
    <property type="evidence" value="ECO:0007669"/>
    <property type="project" value="TreeGrafter"/>
</dbReference>
<dbReference type="GO" id="GO:0016779">
    <property type="term" value="F:nucleotidyltransferase activity"/>
    <property type="evidence" value="ECO:0007669"/>
    <property type="project" value="UniProtKB-KW"/>
</dbReference>
<gene>
    <name evidence="4" type="ORF">SAMN02745207_01406</name>
</gene>
<evidence type="ECO:0000313" key="5">
    <source>
        <dbReference type="Proteomes" id="UP000184447"/>
    </source>
</evidence>
<dbReference type="Gene3D" id="3.40.50.720">
    <property type="entry name" value="NAD(P)-binding Rossmann-like Domain"/>
    <property type="match status" value="1"/>
</dbReference>
<evidence type="ECO:0000256" key="1">
    <source>
        <dbReference type="ARBA" id="ARBA00009919"/>
    </source>
</evidence>
<dbReference type="STRING" id="1121316.SAMN02745207_01406"/>
<keyword evidence="4" id="KW-0808">Transferase</keyword>
<comment type="similarity">
    <text evidence="1">Belongs to the HesA/MoeB/ThiF family.</text>
</comment>
<dbReference type="Proteomes" id="UP000184447">
    <property type="component" value="Unassembled WGS sequence"/>
</dbReference>
<keyword evidence="4" id="KW-0548">Nucleotidyltransferase</keyword>
<dbReference type="EMBL" id="FQXM01000006">
    <property type="protein sequence ID" value="SHH52303.1"/>
    <property type="molecule type" value="Genomic_DNA"/>
</dbReference>
<dbReference type="PANTHER" id="PTHR10953:SF102">
    <property type="entry name" value="ADENYLYLTRANSFERASE AND SULFURTRANSFERASE MOCS3"/>
    <property type="match status" value="1"/>
</dbReference>
<proteinExistence type="inferred from homology"/>
<sequence length="244" mass="26917">MENRYSRQILLDDIGELGQRKLNKAKVLVIGAGGLGCPVLTYLICAGVGNIRIVDCDIISESNLNRQFLYGPGDIGKEKVFTAKHYLNKQNPEVIIEAFNDRVNEDNIQRLIDGIDIVVDCVDNITTRLITNSACLEKNIPLVDGGVEGFYGFATVVKRDSACLECMGFYEGNPKEPAAVVGVTAGIIGSFEANECIRILLGYKSDLEGKFLQYDGKKQTIQKVHVKIDPNCSAHKRYNKLNSK</sequence>
<accession>A0A1M5TPI2</accession>
<dbReference type="InterPro" id="IPR000594">
    <property type="entry name" value="ThiF_NAD_FAD-bd"/>
</dbReference>
<dbReference type="RefSeq" id="WP_073337720.1">
    <property type="nucleotide sequence ID" value="NZ_FQXM01000006.1"/>
</dbReference>
<dbReference type="GO" id="GO:0005737">
    <property type="term" value="C:cytoplasm"/>
    <property type="evidence" value="ECO:0007669"/>
    <property type="project" value="TreeGrafter"/>
</dbReference>
<dbReference type="GO" id="GO:0008641">
    <property type="term" value="F:ubiquitin-like modifier activating enzyme activity"/>
    <property type="evidence" value="ECO:0007669"/>
    <property type="project" value="InterPro"/>
</dbReference>
<evidence type="ECO:0000256" key="2">
    <source>
        <dbReference type="SAM" id="Phobius"/>
    </source>
</evidence>
<organism evidence="4 5">
    <name type="scientific">Clostridium grantii DSM 8605</name>
    <dbReference type="NCBI Taxonomy" id="1121316"/>
    <lineage>
        <taxon>Bacteria</taxon>
        <taxon>Bacillati</taxon>
        <taxon>Bacillota</taxon>
        <taxon>Clostridia</taxon>
        <taxon>Eubacteriales</taxon>
        <taxon>Clostridiaceae</taxon>
        <taxon>Clostridium</taxon>
    </lineage>
</organism>
<dbReference type="FunFam" id="3.40.50.720:FF:000080">
    <property type="entry name" value="Thiazole biosynthesis adenylyltransferase ThiF"/>
    <property type="match status" value="1"/>
</dbReference>